<dbReference type="InterPro" id="IPR000620">
    <property type="entry name" value="EamA_dom"/>
</dbReference>
<keyword evidence="3 5" id="KW-1133">Transmembrane helix</keyword>
<dbReference type="RefSeq" id="WP_322790576.1">
    <property type="nucleotide sequence ID" value="NZ_BSSV01000008.1"/>
</dbReference>
<protein>
    <recommendedName>
        <fullName evidence="6">EamA domain-containing protein</fullName>
    </recommendedName>
</protein>
<feature type="transmembrane region" description="Helical" evidence="5">
    <location>
        <begin position="12"/>
        <end position="31"/>
    </location>
</feature>
<evidence type="ECO:0000256" key="3">
    <source>
        <dbReference type="ARBA" id="ARBA00022989"/>
    </source>
</evidence>
<feature type="domain" description="EamA" evidence="6">
    <location>
        <begin position="12"/>
        <end position="147"/>
    </location>
</feature>
<dbReference type="SUPFAM" id="SSF103481">
    <property type="entry name" value="Multidrug resistance efflux transporter EmrE"/>
    <property type="match status" value="2"/>
</dbReference>
<dbReference type="EMBL" id="BSSV01000008">
    <property type="protein sequence ID" value="GLX86975.1"/>
    <property type="molecule type" value="Genomic_DNA"/>
</dbReference>
<keyword evidence="4 5" id="KW-0472">Membrane</keyword>
<proteinExistence type="predicted"/>
<keyword evidence="2 5" id="KW-0812">Transmembrane</keyword>
<gene>
    <name evidence="7" type="ORF">tloyanaT_32280</name>
</gene>
<feature type="transmembrane region" description="Helical" evidence="5">
    <location>
        <begin position="245"/>
        <end position="264"/>
    </location>
</feature>
<feature type="transmembrane region" description="Helical" evidence="5">
    <location>
        <begin position="212"/>
        <end position="233"/>
    </location>
</feature>
<sequence>MIQHKPLQTLGYTVLALIAFAANSVLCRVALKDDTIDPSSFTSIRLLSGILMFVLLLTFSRKSNQAPNKMQAGKKSVYSWLSGAFLFTYAIAFSYAYVSLETGVGALVLFGAVQVSMIIASFVMGNKLSLWEWLGLSISFSGLVYLLYPTLATPSIFGFMLMTLSGIAWGMYTILGRNSQDPFKDTAANFKYTAPLVLVLFLATLSSQHISLYGAVLAVASGALASALGYTIWFMALKGLSETEAAVVQLSVPVIAAFGGVLFASEAISMRLIVACILVLGGIVLVMYGRAKKVK</sequence>
<evidence type="ECO:0000313" key="7">
    <source>
        <dbReference type="EMBL" id="GLX86975.1"/>
    </source>
</evidence>
<evidence type="ECO:0000256" key="2">
    <source>
        <dbReference type="ARBA" id="ARBA00022692"/>
    </source>
</evidence>
<evidence type="ECO:0000256" key="1">
    <source>
        <dbReference type="ARBA" id="ARBA00004141"/>
    </source>
</evidence>
<dbReference type="PANTHER" id="PTHR32322">
    <property type="entry name" value="INNER MEMBRANE TRANSPORTER"/>
    <property type="match status" value="1"/>
</dbReference>
<name>A0ABQ6HHH7_9GAMM</name>
<evidence type="ECO:0000259" key="6">
    <source>
        <dbReference type="Pfam" id="PF00892"/>
    </source>
</evidence>
<feature type="transmembrane region" description="Helical" evidence="5">
    <location>
        <begin position="80"/>
        <end position="98"/>
    </location>
</feature>
<reference evidence="7 8" key="1">
    <citation type="submission" date="2023-03" db="EMBL/GenBank/DDBJ databases">
        <title>Thalassotalea loyana LMG 22536T draft genome sequence.</title>
        <authorList>
            <person name="Sawabe T."/>
        </authorList>
    </citation>
    <scope>NUCLEOTIDE SEQUENCE [LARGE SCALE GENOMIC DNA]</scope>
    <source>
        <strain evidence="7 8">LMG 22536</strain>
    </source>
</reference>
<dbReference type="PANTHER" id="PTHR32322:SF9">
    <property type="entry name" value="AMINO-ACID METABOLITE EFFLUX PUMP-RELATED"/>
    <property type="match status" value="1"/>
</dbReference>
<comment type="caution">
    <text evidence="7">The sequence shown here is derived from an EMBL/GenBank/DDBJ whole genome shotgun (WGS) entry which is preliminary data.</text>
</comment>
<feature type="transmembrane region" description="Helical" evidence="5">
    <location>
        <begin position="270"/>
        <end position="289"/>
    </location>
</feature>
<feature type="transmembrane region" description="Helical" evidence="5">
    <location>
        <begin position="104"/>
        <end position="123"/>
    </location>
</feature>
<feature type="transmembrane region" description="Helical" evidence="5">
    <location>
        <begin position="130"/>
        <end position="148"/>
    </location>
</feature>
<organism evidence="7 8">
    <name type="scientific">Thalassotalea loyana</name>
    <dbReference type="NCBI Taxonomy" id="280483"/>
    <lineage>
        <taxon>Bacteria</taxon>
        <taxon>Pseudomonadati</taxon>
        <taxon>Pseudomonadota</taxon>
        <taxon>Gammaproteobacteria</taxon>
        <taxon>Alteromonadales</taxon>
        <taxon>Colwelliaceae</taxon>
        <taxon>Thalassotalea</taxon>
    </lineage>
</organism>
<accession>A0ABQ6HHH7</accession>
<evidence type="ECO:0000256" key="4">
    <source>
        <dbReference type="ARBA" id="ARBA00023136"/>
    </source>
</evidence>
<dbReference type="Proteomes" id="UP001157134">
    <property type="component" value="Unassembled WGS sequence"/>
</dbReference>
<keyword evidence="8" id="KW-1185">Reference proteome</keyword>
<dbReference type="Pfam" id="PF00892">
    <property type="entry name" value="EamA"/>
    <property type="match status" value="2"/>
</dbReference>
<feature type="transmembrane region" description="Helical" evidence="5">
    <location>
        <begin position="154"/>
        <end position="175"/>
    </location>
</feature>
<feature type="domain" description="EamA" evidence="6">
    <location>
        <begin position="157"/>
        <end position="287"/>
    </location>
</feature>
<feature type="transmembrane region" description="Helical" evidence="5">
    <location>
        <begin position="43"/>
        <end position="59"/>
    </location>
</feature>
<comment type="subcellular location">
    <subcellularLocation>
        <location evidence="1">Membrane</location>
        <topology evidence="1">Multi-pass membrane protein</topology>
    </subcellularLocation>
</comment>
<evidence type="ECO:0000256" key="5">
    <source>
        <dbReference type="SAM" id="Phobius"/>
    </source>
</evidence>
<evidence type="ECO:0000313" key="8">
    <source>
        <dbReference type="Proteomes" id="UP001157134"/>
    </source>
</evidence>
<dbReference type="InterPro" id="IPR050638">
    <property type="entry name" value="AA-Vitamin_Transporters"/>
</dbReference>
<feature type="transmembrane region" description="Helical" evidence="5">
    <location>
        <begin position="187"/>
        <end position="206"/>
    </location>
</feature>
<dbReference type="InterPro" id="IPR037185">
    <property type="entry name" value="EmrE-like"/>
</dbReference>